<dbReference type="PANTHER" id="PTHR37299">
    <property type="entry name" value="TRANSCRIPTIONAL REGULATOR-RELATED"/>
    <property type="match status" value="1"/>
</dbReference>
<sequence>MKKYLQRAAEYTRQLNETRPAENEATVTLRFEGKDAVLSMAVRDILCIEGADNYIAVYYLMNSAVKKELFRSTMKMAEEQLSGIEELVRCHKSYIINTTNVNQVSGNAQGYRLHIKGLEFSIPVSRAFPKSLIDKLRKSA</sequence>
<dbReference type="PROSITE" id="PS50930">
    <property type="entry name" value="HTH_LYTTR"/>
    <property type="match status" value="1"/>
</dbReference>
<protein>
    <recommendedName>
        <fullName evidence="1">HTH LytTR-type domain-containing protein</fullName>
    </recommendedName>
</protein>
<dbReference type="EMBL" id="VSSQ01119693">
    <property type="protein sequence ID" value="MPN53009.1"/>
    <property type="molecule type" value="Genomic_DNA"/>
</dbReference>
<dbReference type="PANTHER" id="PTHR37299:SF1">
    <property type="entry name" value="STAGE 0 SPORULATION PROTEIN A HOMOLOG"/>
    <property type="match status" value="1"/>
</dbReference>
<evidence type="ECO:0000313" key="2">
    <source>
        <dbReference type="EMBL" id="MPN53009.1"/>
    </source>
</evidence>
<dbReference type="Pfam" id="PF04397">
    <property type="entry name" value="LytTR"/>
    <property type="match status" value="1"/>
</dbReference>
<dbReference type="InterPro" id="IPR007492">
    <property type="entry name" value="LytTR_DNA-bd_dom"/>
</dbReference>
<dbReference type="GO" id="GO:0003677">
    <property type="term" value="F:DNA binding"/>
    <property type="evidence" value="ECO:0007669"/>
    <property type="project" value="InterPro"/>
</dbReference>
<proteinExistence type="predicted"/>
<accession>A0A645IRM4</accession>
<feature type="domain" description="HTH LytTR-type" evidence="1">
    <location>
        <begin position="29"/>
        <end position="138"/>
    </location>
</feature>
<dbReference type="GO" id="GO:0000156">
    <property type="term" value="F:phosphorelay response regulator activity"/>
    <property type="evidence" value="ECO:0007669"/>
    <property type="project" value="InterPro"/>
</dbReference>
<organism evidence="2">
    <name type="scientific">bioreactor metagenome</name>
    <dbReference type="NCBI Taxonomy" id="1076179"/>
    <lineage>
        <taxon>unclassified sequences</taxon>
        <taxon>metagenomes</taxon>
        <taxon>ecological metagenomes</taxon>
    </lineage>
</organism>
<name>A0A645IRM4_9ZZZZ</name>
<evidence type="ECO:0000259" key="1">
    <source>
        <dbReference type="PROSITE" id="PS50930"/>
    </source>
</evidence>
<reference evidence="2" key="1">
    <citation type="submission" date="2019-08" db="EMBL/GenBank/DDBJ databases">
        <authorList>
            <person name="Kucharzyk K."/>
            <person name="Murdoch R.W."/>
            <person name="Higgins S."/>
            <person name="Loffler F."/>
        </authorList>
    </citation>
    <scope>NUCLEOTIDE SEQUENCE</scope>
</reference>
<dbReference type="SMART" id="SM00850">
    <property type="entry name" value="LytTR"/>
    <property type="match status" value="1"/>
</dbReference>
<dbReference type="Gene3D" id="2.40.50.1020">
    <property type="entry name" value="LytTr DNA-binding domain"/>
    <property type="match status" value="1"/>
</dbReference>
<gene>
    <name evidence="2" type="ORF">SDC9_200672</name>
</gene>
<dbReference type="InterPro" id="IPR046947">
    <property type="entry name" value="LytR-like"/>
</dbReference>
<dbReference type="AlphaFoldDB" id="A0A645IRM4"/>
<comment type="caution">
    <text evidence="2">The sequence shown here is derived from an EMBL/GenBank/DDBJ whole genome shotgun (WGS) entry which is preliminary data.</text>
</comment>